<keyword evidence="3" id="KW-1185">Reference proteome</keyword>
<accession>A0A401G858</accession>
<dbReference type="RefSeq" id="XP_027609283.1">
    <property type="nucleotide sequence ID" value="XM_027753482.1"/>
</dbReference>
<dbReference type="EMBL" id="BFAD01000001">
    <property type="protein sequence ID" value="GBE78370.1"/>
    <property type="molecule type" value="Genomic_DNA"/>
</dbReference>
<dbReference type="Pfam" id="PF18758">
    <property type="entry name" value="KDZ"/>
    <property type="match status" value="1"/>
</dbReference>
<comment type="caution">
    <text evidence="2">The sequence shown here is derived from an EMBL/GenBank/DDBJ whole genome shotgun (WGS) entry which is preliminary data.</text>
</comment>
<dbReference type="InterPro" id="IPR040521">
    <property type="entry name" value="KDZ"/>
</dbReference>
<organism evidence="2 3">
    <name type="scientific">Sparassis crispa</name>
    <dbReference type="NCBI Taxonomy" id="139825"/>
    <lineage>
        <taxon>Eukaryota</taxon>
        <taxon>Fungi</taxon>
        <taxon>Dikarya</taxon>
        <taxon>Basidiomycota</taxon>
        <taxon>Agaricomycotina</taxon>
        <taxon>Agaricomycetes</taxon>
        <taxon>Polyporales</taxon>
        <taxon>Sparassidaceae</taxon>
        <taxon>Sparassis</taxon>
    </lineage>
</organism>
<dbReference type="Proteomes" id="UP000287166">
    <property type="component" value="Unassembled WGS sequence"/>
</dbReference>
<dbReference type="InParanoid" id="A0A401G858"/>
<sequence length="285" mass="32628">MDGHNFVFLVPKFHIYAHQQSCQDNYSFHNAPHVAETDSEGVEQPWSDSNQYSSSTKKMGPSSRRDFLDDVFADYNWRKLPCFWPPERNNQVFAFAELNDAVMQEDRDTWRTVVESWEKDPSKPNPFVVTRPAMTQASVHLQLTNEEAVELENSEQCGMLCDLVSPSVMIMVGIELQEQQYHLRQDTEGLGAHSTDLQWAKVIKRCNALHHKIDAWADMQQLFMPSTVALRTRTAAAAVKEVPVQEMALYLPSESPSGTPCNSRIQRYELRLRVSQAHDALEDLQ</sequence>
<evidence type="ECO:0000313" key="3">
    <source>
        <dbReference type="Proteomes" id="UP000287166"/>
    </source>
</evidence>
<evidence type="ECO:0000256" key="1">
    <source>
        <dbReference type="SAM" id="MobiDB-lite"/>
    </source>
</evidence>
<protein>
    <submittedName>
        <fullName evidence="2">Uncharacterized protein</fullName>
    </submittedName>
</protein>
<reference evidence="2 3" key="1">
    <citation type="journal article" date="2018" name="Sci. Rep.">
        <title>Genome sequence of the cauliflower mushroom Sparassis crispa (Hanabiratake) and its association with beneficial usage.</title>
        <authorList>
            <person name="Kiyama R."/>
            <person name="Furutani Y."/>
            <person name="Kawaguchi K."/>
            <person name="Nakanishi T."/>
        </authorList>
    </citation>
    <scope>NUCLEOTIDE SEQUENCE [LARGE SCALE GENOMIC DNA]</scope>
</reference>
<feature type="region of interest" description="Disordered" evidence="1">
    <location>
        <begin position="37"/>
        <end position="63"/>
    </location>
</feature>
<gene>
    <name evidence="2" type="ORF">SCP_0112550</name>
</gene>
<proteinExistence type="predicted"/>
<evidence type="ECO:0000313" key="2">
    <source>
        <dbReference type="EMBL" id="GBE78370.1"/>
    </source>
</evidence>
<dbReference type="OrthoDB" id="3257768at2759"/>
<name>A0A401G858_9APHY</name>
<dbReference type="STRING" id="139825.A0A401G858"/>
<feature type="compositionally biased region" description="Polar residues" evidence="1">
    <location>
        <begin position="46"/>
        <end position="57"/>
    </location>
</feature>
<dbReference type="AlphaFoldDB" id="A0A401G858"/>
<dbReference type="GeneID" id="38775287"/>